<reference evidence="2" key="1">
    <citation type="submission" date="2017-02" db="EMBL/GenBank/DDBJ databases">
        <authorList>
            <person name="Dridi B."/>
        </authorList>
    </citation>
    <scope>NUCLEOTIDE SEQUENCE [LARGE SCALE GENOMIC DNA]</scope>
    <source>
        <strain evidence="2">bH819</strain>
    </source>
</reference>
<gene>
    <name evidence="1" type="ORF">FM121_03670</name>
</gene>
<dbReference type="Proteomes" id="UP000195918">
    <property type="component" value="Unassembled WGS sequence"/>
</dbReference>
<evidence type="ECO:0000313" key="1">
    <source>
        <dbReference type="EMBL" id="SLM85171.1"/>
    </source>
</evidence>
<organism evidence="1 2">
    <name type="scientific">Vagococcus fluvialis bH819</name>
    <dbReference type="NCBI Taxonomy" id="1255619"/>
    <lineage>
        <taxon>Bacteria</taxon>
        <taxon>Bacillati</taxon>
        <taxon>Bacillota</taxon>
        <taxon>Bacilli</taxon>
        <taxon>Lactobacillales</taxon>
        <taxon>Enterococcaceae</taxon>
        <taxon>Vagococcus</taxon>
    </lineage>
</organism>
<evidence type="ECO:0000313" key="2">
    <source>
        <dbReference type="Proteomes" id="UP000195918"/>
    </source>
</evidence>
<name>A0A1X6WLF7_9ENTE</name>
<keyword evidence="2" id="KW-1185">Reference proteome</keyword>
<dbReference type="AlphaFoldDB" id="A0A1X6WLF7"/>
<protein>
    <submittedName>
        <fullName evidence="1">Uncharacterized protein</fullName>
    </submittedName>
</protein>
<proteinExistence type="predicted"/>
<sequence length="43" mass="4844">MPQATGKISNNPFLGLIVIPEVTKGADFLFRTTTEWKFFSLNI</sequence>
<accession>A0A1X6WLF7</accession>
<dbReference type="EMBL" id="FWFD01000007">
    <property type="protein sequence ID" value="SLM85171.1"/>
    <property type="molecule type" value="Genomic_DNA"/>
</dbReference>